<keyword evidence="2" id="KW-1185">Reference proteome</keyword>
<dbReference type="AlphaFoldDB" id="A0AAE0M6A8"/>
<accession>A0AAE0M6A8</accession>
<protein>
    <submittedName>
        <fullName evidence="1">Uncharacterized protein</fullName>
    </submittedName>
</protein>
<reference evidence="1" key="1">
    <citation type="journal article" date="2023" name="Mol. Phylogenet. Evol.">
        <title>Genome-scale phylogeny and comparative genomics of the fungal order Sordariales.</title>
        <authorList>
            <person name="Hensen N."/>
            <person name="Bonometti L."/>
            <person name="Westerberg I."/>
            <person name="Brannstrom I.O."/>
            <person name="Guillou S."/>
            <person name="Cros-Aarteil S."/>
            <person name="Calhoun S."/>
            <person name="Haridas S."/>
            <person name="Kuo A."/>
            <person name="Mondo S."/>
            <person name="Pangilinan J."/>
            <person name="Riley R."/>
            <person name="LaButti K."/>
            <person name="Andreopoulos B."/>
            <person name="Lipzen A."/>
            <person name="Chen C."/>
            <person name="Yan M."/>
            <person name="Daum C."/>
            <person name="Ng V."/>
            <person name="Clum A."/>
            <person name="Steindorff A."/>
            <person name="Ohm R.A."/>
            <person name="Martin F."/>
            <person name="Silar P."/>
            <person name="Natvig D.O."/>
            <person name="Lalanne C."/>
            <person name="Gautier V."/>
            <person name="Ament-Velasquez S.L."/>
            <person name="Kruys A."/>
            <person name="Hutchinson M.I."/>
            <person name="Powell A.J."/>
            <person name="Barry K."/>
            <person name="Miller A.N."/>
            <person name="Grigoriev I.V."/>
            <person name="Debuchy R."/>
            <person name="Gladieux P."/>
            <person name="Hiltunen Thoren M."/>
            <person name="Johannesson H."/>
        </authorList>
    </citation>
    <scope>NUCLEOTIDE SEQUENCE</scope>
    <source>
        <strain evidence="1">SMH4131-1</strain>
    </source>
</reference>
<evidence type="ECO:0000313" key="2">
    <source>
        <dbReference type="Proteomes" id="UP001286456"/>
    </source>
</evidence>
<organism evidence="1 2">
    <name type="scientific">Cercophora scortea</name>
    <dbReference type="NCBI Taxonomy" id="314031"/>
    <lineage>
        <taxon>Eukaryota</taxon>
        <taxon>Fungi</taxon>
        <taxon>Dikarya</taxon>
        <taxon>Ascomycota</taxon>
        <taxon>Pezizomycotina</taxon>
        <taxon>Sordariomycetes</taxon>
        <taxon>Sordariomycetidae</taxon>
        <taxon>Sordariales</taxon>
        <taxon>Lasiosphaeriaceae</taxon>
        <taxon>Cercophora</taxon>
    </lineage>
</organism>
<name>A0AAE0M6A8_9PEZI</name>
<gene>
    <name evidence="1" type="ORF">B0T19DRAFT_467029</name>
</gene>
<comment type="caution">
    <text evidence="1">The sequence shown here is derived from an EMBL/GenBank/DDBJ whole genome shotgun (WGS) entry which is preliminary data.</text>
</comment>
<dbReference type="EMBL" id="JAUEPO010000006">
    <property type="protein sequence ID" value="KAK3319519.1"/>
    <property type="molecule type" value="Genomic_DNA"/>
</dbReference>
<sequence length="542" mass="60745">MATIDSLPAEMLLKIIGSTVSATPRRPADRLKSQTLQYNLCLVSRRFCALTTPLLYRHVVLSRYLDKKANEAIADRTGVYDPEHDFCTDRLVLFLRTLLASPRHRDMVQNLDLRIYLTELNSFGDLELWRPQGAILSPRVYPHNPQALINDYKGILRSWATHSSKISSPALPYDSHAQLVIHRVGLHWSRVTPEPWKSDTTPYPTPPGFAFKAQTFDERLHGKELVRQLSPREHRHAACRARVFCPKRLSILSIPGDIGQRIFAAILCLTPNLRVITIRSPPSPNHLALNPRTSYQESYAIASFLVSQALSDPVLGPTVLPKLETYRVALGIGEVFRMDPTLKKLGSRPGGNPFQPDFAVLPHICPGILEAPKVSTVDIAYDMRTGSAWAWGPLTACSTNITRVTFYSQAHWDIETVLLHVCNAWKLKELVCDAPVPDPLPRVNPRAVDSALLQVKDTLEVLDFALGVQRNPRGDSTPMKLECLPKMRRLKHLHVSPVLLFGRLPSGFPSLQSPPLSLAEVLPPHLVTLRLAVKSFVRDRQD</sequence>
<evidence type="ECO:0000313" key="1">
    <source>
        <dbReference type="EMBL" id="KAK3319519.1"/>
    </source>
</evidence>
<reference evidence="1" key="2">
    <citation type="submission" date="2023-06" db="EMBL/GenBank/DDBJ databases">
        <authorList>
            <consortium name="Lawrence Berkeley National Laboratory"/>
            <person name="Haridas S."/>
            <person name="Hensen N."/>
            <person name="Bonometti L."/>
            <person name="Westerberg I."/>
            <person name="Brannstrom I.O."/>
            <person name="Guillou S."/>
            <person name="Cros-Aarteil S."/>
            <person name="Calhoun S."/>
            <person name="Kuo A."/>
            <person name="Mondo S."/>
            <person name="Pangilinan J."/>
            <person name="Riley R."/>
            <person name="Labutti K."/>
            <person name="Andreopoulos B."/>
            <person name="Lipzen A."/>
            <person name="Chen C."/>
            <person name="Yanf M."/>
            <person name="Daum C."/>
            <person name="Ng V."/>
            <person name="Clum A."/>
            <person name="Steindorff A."/>
            <person name="Ohm R."/>
            <person name="Martin F."/>
            <person name="Silar P."/>
            <person name="Natvig D."/>
            <person name="Lalanne C."/>
            <person name="Gautier V."/>
            <person name="Ament-Velasquez S.L."/>
            <person name="Kruys A."/>
            <person name="Hutchinson M.I."/>
            <person name="Powell A.J."/>
            <person name="Barry K."/>
            <person name="Miller A.N."/>
            <person name="Grigoriev I.V."/>
            <person name="Debuchy R."/>
            <person name="Gladieux P."/>
            <person name="Thoren M.H."/>
            <person name="Johannesson H."/>
        </authorList>
    </citation>
    <scope>NUCLEOTIDE SEQUENCE</scope>
    <source>
        <strain evidence="1">SMH4131-1</strain>
    </source>
</reference>
<dbReference type="Proteomes" id="UP001286456">
    <property type="component" value="Unassembled WGS sequence"/>
</dbReference>
<proteinExistence type="predicted"/>